<organism evidence="3 4">
    <name type="scientific">Fusarium oxysporum f. sp. narcissi</name>
    <dbReference type="NCBI Taxonomy" id="451672"/>
    <lineage>
        <taxon>Eukaryota</taxon>
        <taxon>Fungi</taxon>
        <taxon>Dikarya</taxon>
        <taxon>Ascomycota</taxon>
        <taxon>Pezizomycotina</taxon>
        <taxon>Sordariomycetes</taxon>
        <taxon>Hypocreomycetidae</taxon>
        <taxon>Hypocreales</taxon>
        <taxon>Nectriaceae</taxon>
        <taxon>Fusarium</taxon>
        <taxon>Fusarium oxysporum species complex</taxon>
    </lineage>
</organism>
<dbReference type="PROSITE" id="PS51910">
    <property type="entry name" value="GH18_2"/>
    <property type="match status" value="1"/>
</dbReference>
<dbReference type="EMBL" id="MQTW01000556">
    <property type="protein sequence ID" value="RYC79673.1"/>
    <property type="molecule type" value="Genomic_DNA"/>
</dbReference>
<gene>
    <name evidence="3" type="ORF">BFJ63_vAg17446</name>
</gene>
<dbReference type="AlphaFoldDB" id="A0A4Q2V5U6"/>
<feature type="chain" id="PRO_5020879671" description="GH18 domain-containing protein" evidence="1">
    <location>
        <begin position="26"/>
        <end position="102"/>
    </location>
</feature>
<evidence type="ECO:0000259" key="2">
    <source>
        <dbReference type="PROSITE" id="PS51910"/>
    </source>
</evidence>
<keyword evidence="1" id="KW-0732">Signal</keyword>
<evidence type="ECO:0000313" key="3">
    <source>
        <dbReference type="EMBL" id="RYC79673.1"/>
    </source>
</evidence>
<accession>A0A4Q2V5U6</accession>
<sequence>MWTMPVVWLNFLLLSVFQQFLTAHGEPLMVTRSAEANGYVNAVYFTNWGVSGRNYEPKDLPVSSITHLLYAFVGARADGTVYSIDPEADIQKNLGGDRRSCR</sequence>
<dbReference type="SUPFAM" id="SSF51445">
    <property type="entry name" value="(Trans)glycosidases"/>
    <property type="match status" value="1"/>
</dbReference>
<protein>
    <recommendedName>
        <fullName evidence="2">GH18 domain-containing protein</fullName>
    </recommendedName>
</protein>
<dbReference type="InterPro" id="IPR001223">
    <property type="entry name" value="Glyco_hydro18_cat"/>
</dbReference>
<proteinExistence type="predicted"/>
<feature type="signal peptide" evidence="1">
    <location>
        <begin position="1"/>
        <end position="25"/>
    </location>
</feature>
<reference evidence="3 4" key="1">
    <citation type="submission" date="2016-12" db="EMBL/GenBank/DDBJ databases">
        <title>Draft genome sequence of Fusarium oxysporum causing rot on Narcissus.</title>
        <authorList>
            <person name="Armitage A.D."/>
            <person name="Taylor A."/>
            <person name="Clarkson J.P."/>
            <person name="Harrison R.J."/>
            <person name="Jackson A.C."/>
        </authorList>
    </citation>
    <scope>NUCLEOTIDE SEQUENCE [LARGE SCALE GENOMIC DNA]</scope>
    <source>
        <strain evidence="3 4">N139</strain>
    </source>
</reference>
<comment type="caution">
    <text evidence="3">The sequence shown here is derived from an EMBL/GenBank/DDBJ whole genome shotgun (WGS) entry which is preliminary data.</text>
</comment>
<feature type="domain" description="GH18" evidence="2">
    <location>
        <begin position="39"/>
        <end position="102"/>
    </location>
</feature>
<dbReference type="InterPro" id="IPR017853">
    <property type="entry name" value="GH"/>
</dbReference>
<dbReference type="GO" id="GO:0005975">
    <property type="term" value="P:carbohydrate metabolic process"/>
    <property type="evidence" value="ECO:0007669"/>
    <property type="project" value="InterPro"/>
</dbReference>
<dbReference type="Proteomes" id="UP000290540">
    <property type="component" value="Unassembled WGS sequence"/>
</dbReference>
<evidence type="ECO:0000256" key="1">
    <source>
        <dbReference type="SAM" id="SignalP"/>
    </source>
</evidence>
<evidence type="ECO:0000313" key="4">
    <source>
        <dbReference type="Proteomes" id="UP000290540"/>
    </source>
</evidence>
<dbReference type="Gene3D" id="3.20.20.80">
    <property type="entry name" value="Glycosidases"/>
    <property type="match status" value="1"/>
</dbReference>
<name>A0A4Q2V5U6_FUSOX</name>